<dbReference type="RefSeq" id="WP_057777669.1">
    <property type="nucleotide sequence ID" value="NZ_AYYY01000007.1"/>
</dbReference>
<dbReference type="Pfam" id="PF08240">
    <property type="entry name" value="ADH_N"/>
    <property type="match status" value="1"/>
</dbReference>
<protein>
    <submittedName>
        <fullName evidence="2">NADPH quinone reductase</fullName>
    </submittedName>
</protein>
<dbReference type="InterPro" id="IPR013154">
    <property type="entry name" value="ADH-like_N"/>
</dbReference>
<proteinExistence type="predicted"/>
<dbReference type="CDD" id="cd05289">
    <property type="entry name" value="MDR_like_2"/>
    <property type="match status" value="1"/>
</dbReference>
<evidence type="ECO:0000259" key="1">
    <source>
        <dbReference type="SMART" id="SM00829"/>
    </source>
</evidence>
<gene>
    <name evidence="2" type="ORF">FC26_GL000057</name>
</gene>
<evidence type="ECO:0000313" key="2">
    <source>
        <dbReference type="EMBL" id="KRM62271.1"/>
    </source>
</evidence>
<dbReference type="InterPro" id="IPR036291">
    <property type="entry name" value="NAD(P)-bd_dom_sf"/>
</dbReference>
<dbReference type="SUPFAM" id="SSF51735">
    <property type="entry name" value="NAD(P)-binding Rossmann-fold domains"/>
    <property type="match status" value="1"/>
</dbReference>
<organism evidence="2 3">
    <name type="scientific">Paucilactobacillus vaccinostercus DSM 20634</name>
    <dbReference type="NCBI Taxonomy" id="1423813"/>
    <lineage>
        <taxon>Bacteria</taxon>
        <taxon>Bacillati</taxon>
        <taxon>Bacillota</taxon>
        <taxon>Bacilli</taxon>
        <taxon>Lactobacillales</taxon>
        <taxon>Lactobacillaceae</taxon>
        <taxon>Paucilactobacillus</taxon>
    </lineage>
</organism>
<evidence type="ECO:0000313" key="3">
    <source>
        <dbReference type="Proteomes" id="UP000051733"/>
    </source>
</evidence>
<dbReference type="Pfam" id="PF13602">
    <property type="entry name" value="ADH_zinc_N_2"/>
    <property type="match status" value="1"/>
</dbReference>
<dbReference type="Gene3D" id="3.40.50.720">
    <property type="entry name" value="NAD(P)-binding Rossmann-like Domain"/>
    <property type="match status" value="1"/>
</dbReference>
<dbReference type="SMART" id="SM00829">
    <property type="entry name" value="PKS_ER"/>
    <property type="match status" value="1"/>
</dbReference>
<dbReference type="SUPFAM" id="SSF50129">
    <property type="entry name" value="GroES-like"/>
    <property type="match status" value="1"/>
</dbReference>
<dbReference type="GO" id="GO:0016491">
    <property type="term" value="F:oxidoreductase activity"/>
    <property type="evidence" value="ECO:0007669"/>
    <property type="project" value="InterPro"/>
</dbReference>
<dbReference type="InterPro" id="IPR011032">
    <property type="entry name" value="GroES-like_sf"/>
</dbReference>
<sequence>MKAFGYQSFGKPDVFEELEVDQPKITGQNQVIVETLAVGINNFERIQRMGVIGGNHFPVIPGRDIVGRVVAKSDDVTTIQLDDVIIGHAGPAYAQFAKLSVNRLIKKPQNVSLEQAAAIITPGITAYNAVTEFTHVRAGDRVLVNGATGGVGMIAAQVAKHLGAYVVGVGSSKNHTTLQSLALDQLAFYDQEDINEKFADQFDVVINAAMNGNNEALISAVIRDGGRAASVGEANNLQDKPQVLFEHIRPLDAQHDRIALQKLATMLSDKTLQVPIFKTLPLTLQGVVKGHDLLEQRHAPGRIILMK</sequence>
<dbReference type="InterPro" id="IPR052585">
    <property type="entry name" value="Lipid_raft_assoc_Zn_ADH"/>
</dbReference>
<dbReference type="EMBL" id="AYYY01000007">
    <property type="protein sequence ID" value="KRM62271.1"/>
    <property type="molecule type" value="Genomic_DNA"/>
</dbReference>
<dbReference type="OrthoDB" id="9792162at2"/>
<dbReference type="STRING" id="1423813.FC26_GL000057"/>
<reference evidence="2 3" key="1">
    <citation type="journal article" date="2015" name="Genome Announc.">
        <title>Expanding the biotechnology potential of lactobacilli through comparative genomics of 213 strains and associated genera.</title>
        <authorList>
            <person name="Sun Z."/>
            <person name="Harris H.M."/>
            <person name="McCann A."/>
            <person name="Guo C."/>
            <person name="Argimon S."/>
            <person name="Zhang W."/>
            <person name="Yang X."/>
            <person name="Jeffery I.B."/>
            <person name="Cooney J.C."/>
            <person name="Kagawa T.F."/>
            <person name="Liu W."/>
            <person name="Song Y."/>
            <person name="Salvetti E."/>
            <person name="Wrobel A."/>
            <person name="Rasinkangas P."/>
            <person name="Parkhill J."/>
            <person name="Rea M.C."/>
            <person name="O'Sullivan O."/>
            <person name="Ritari J."/>
            <person name="Douillard F.P."/>
            <person name="Paul Ross R."/>
            <person name="Yang R."/>
            <person name="Briner A.E."/>
            <person name="Felis G.E."/>
            <person name="de Vos W.M."/>
            <person name="Barrangou R."/>
            <person name="Klaenhammer T.R."/>
            <person name="Caufield P.W."/>
            <person name="Cui Y."/>
            <person name="Zhang H."/>
            <person name="O'Toole P.W."/>
        </authorList>
    </citation>
    <scope>NUCLEOTIDE SEQUENCE [LARGE SCALE GENOMIC DNA]</scope>
    <source>
        <strain evidence="2 3">DSM 20634</strain>
    </source>
</reference>
<accession>A0A0R2A682</accession>
<name>A0A0R2A682_9LACO</name>
<dbReference type="PANTHER" id="PTHR43482:SF1">
    <property type="entry name" value="PROTEIN AST1-RELATED"/>
    <property type="match status" value="1"/>
</dbReference>
<dbReference type="Proteomes" id="UP000051733">
    <property type="component" value="Unassembled WGS sequence"/>
</dbReference>
<dbReference type="Gene3D" id="3.90.180.10">
    <property type="entry name" value="Medium-chain alcohol dehydrogenases, catalytic domain"/>
    <property type="match status" value="1"/>
</dbReference>
<dbReference type="PANTHER" id="PTHR43482">
    <property type="entry name" value="PROTEIN AST1-RELATED"/>
    <property type="match status" value="1"/>
</dbReference>
<dbReference type="AlphaFoldDB" id="A0A0R2A682"/>
<dbReference type="InterPro" id="IPR020843">
    <property type="entry name" value="ER"/>
</dbReference>
<keyword evidence="3" id="KW-1185">Reference proteome</keyword>
<comment type="caution">
    <text evidence="2">The sequence shown here is derived from an EMBL/GenBank/DDBJ whole genome shotgun (WGS) entry which is preliminary data.</text>
</comment>
<feature type="domain" description="Enoyl reductase (ER)" evidence="1">
    <location>
        <begin position="13"/>
        <end position="305"/>
    </location>
</feature>
<dbReference type="PATRIC" id="fig|1423813.3.peg.59"/>